<name>A0A2T7D0U0_9POAL</name>
<keyword evidence="2" id="KW-1185">Reference proteome</keyword>
<evidence type="ECO:0000313" key="1">
    <source>
        <dbReference type="EMBL" id="PUZ49217.1"/>
    </source>
</evidence>
<evidence type="ECO:0000313" key="2">
    <source>
        <dbReference type="Proteomes" id="UP000244336"/>
    </source>
</evidence>
<accession>A0A2T7D0U0</accession>
<dbReference type="Gramene" id="PUZ49217">
    <property type="protein sequence ID" value="PUZ49217"/>
    <property type="gene ID" value="GQ55_7G308400"/>
</dbReference>
<organism evidence="1 2">
    <name type="scientific">Panicum hallii var. hallii</name>
    <dbReference type="NCBI Taxonomy" id="1504633"/>
    <lineage>
        <taxon>Eukaryota</taxon>
        <taxon>Viridiplantae</taxon>
        <taxon>Streptophyta</taxon>
        <taxon>Embryophyta</taxon>
        <taxon>Tracheophyta</taxon>
        <taxon>Spermatophyta</taxon>
        <taxon>Magnoliopsida</taxon>
        <taxon>Liliopsida</taxon>
        <taxon>Poales</taxon>
        <taxon>Poaceae</taxon>
        <taxon>PACMAD clade</taxon>
        <taxon>Panicoideae</taxon>
        <taxon>Panicodae</taxon>
        <taxon>Paniceae</taxon>
        <taxon>Panicinae</taxon>
        <taxon>Panicum</taxon>
        <taxon>Panicum sect. Panicum</taxon>
    </lineage>
</organism>
<protein>
    <submittedName>
        <fullName evidence="1">Uncharacterized protein</fullName>
    </submittedName>
</protein>
<reference evidence="1 2" key="1">
    <citation type="submission" date="2018-04" db="EMBL/GenBank/DDBJ databases">
        <title>WGS assembly of Panicum hallii var. hallii HAL2.</title>
        <authorList>
            <person name="Lovell J."/>
            <person name="Jenkins J."/>
            <person name="Lowry D."/>
            <person name="Mamidi S."/>
            <person name="Sreedasyam A."/>
            <person name="Weng X."/>
            <person name="Barry K."/>
            <person name="Bonette J."/>
            <person name="Campitelli B."/>
            <person name="Daum C."/>
            <person name="Gordon S."/>
            <person name="Gould B."/>
            <person name="Lipzen A."/>
            <person name="MacQueen A."/>
            <person name="Palacio-Mejia J."/>
            <person name="Plott C."/>
            <person name="Shakirov E."/>
            <person name="Shu S."/>
            <person name="Yoshinaga Y."/>
            <person name="Zane M."/>
            <person name="Rokhsar D."/>
            <person name="Grimwood J."/>
            <person name="Schmutz J."/>
            <person name="Juenger T."/>
        </authorList>
    </citation>
    <scope>NUCLEOTIDE SEQUENCE [LARGE SCALE GENOMIC DNA]</scope>
    <source>
        <strain evidence="2">cv. HAL2</strain>
    </source>
</reference>
<sequence>MSGSISAKESNWIRRRRRRLRSCLILRRFSDSIAMTPEPRAQWRRAGGRSLFSLQSLCTREFVSFSTCISSNLPVRPLSVSRSLSLSLFRASRPLSVSIRTRNS</sequence>
<dbReference type="Proteomes" id="UP000244336">
    <property type="component" value="Chromosome 7"/>
</dbReference>
<proteinExistence type="predicted"/>
<dbReference type="AlphaFoldDB" id="A0A2T7D0U0"/>
<gene>
    <name evidence="1" type="ORF">GQ55_7G308400</name>
</gene>
<dbReference type="EMBL" id="CM009755">
    <property type="protein sequence ID" value="PUZ49217.1"/>
    <property type="molecule type" value="Genomic_DNA"/>
</dbReference>